<protein>
    <recommendedName>
        <fullName evidence="4 12">Ribosomal RNA small subunit methyltransferase E</fullName>
        <ecNumber evidence="3 12">2.1.1.193</ecNumber>
    </recommendedName>
</protein>
<reference evidence="15 16" key="1">
    <citation type="journal article" date="2013" name="J. Mol. Microbiol. Biotechnol.">
        <title>Analysis of the Complete Genomes of Acholeplasma brassicae , A. palmae and A. laidlawii and Their Comparison to the Obligate Parasites from ' Candidatus Phytoplasma'.</title>
        <authorList>
            <person name="Kube M."/>
            <person name="Siewert C."/>
            <person name="Migdoll A.M."/>
            <person name="Duduk B."/>
            <person name="Holz S."/>
            <person name="Rabus R."/>
            <person name="Seemuller E."/>
            <person name="Mitrovic J."/>
            <person name="Muller I."/>
            <person name="Buttner C."/>
            <person name="Reinhardt R."/>
        </authorList>
    </citation>
    <scope>NUCLEOTIDE SEQUENCE [LARGE SCALE GENOMIC DNA]</scope>
    <source>
        <strain evidence="16">0502</strain>
    </source>
</reference>
<comment type="similarity">
    <text evidence="2 12">Belongs to the RNA methyltransferase RsmE family.</text>
</comment>
<dbReference type="SUPFAM" id="SSF88697">
    <property type="entry name" value="PUA domain-like"/>
    <property type="match status" value="1"/>
</dbReference>
<evidence type="ECO:0000256" key="6">
    <source>
        <dbReference type="ARBA" id="ARBA00022552"/>
    </source>
</evidence>
<dbReference type="InterPro" id="IPR015947">
    <property type="entry name" value="PUA-like_sf"/>
</dbReference>
<evidence type="ECO:0000256" key="11">
    <source>
        <dbReference type="ARBA" id="ARBA00047944"/>
    </source>
</evidence>
<evidence type="ECO:0000256" key="9">
    <source>
        <dbReference type="ARBA" id="ARBA00022691"/>
    </source>
</evidence>
<dbReference type="PANTHER" id="PTHR30027">
    <property type="entry name" value="RIBOSOMAL RNA SMALL SUBUNIT METHYLTRANSFERASE E"/>
    <property type="match status" value="1"/>
</dbReference>
<keyword evidence="5 12" id="KW-0963">Cytoplasm</keyword>
<evidence type="ECO:0000256" key="3">
    <source>
        <dbReference type="ARBA" id="ARBA00012328"/>
    </source>
</evidence>
<evidence type="ECO:0000256" key="10">
    <source>
        <dbReference type="ARBA" id="ARBA00025699"/>
    </source>
</evidence>
<evidence type="ECO:0000259" key="14">
    <source>
        <dbReference type="Pfam" id="PF20260"/>
    </source>
</evidence>
<dbReference type="STRING" id="61635.BN85307090"/>
<evidence type="ECO:0000256" key="12">
    <source>
        <dbReference type="PIRNR" id="PIRNR015601"/>
    </source>
</evidence>
<comment type="function">
    <text evidence="10 12">Specifically methylates the N3 position of the uracil ring of uridine 1498 (m3U1498) in 16S rRNA. Acts on the fully assembled 30S ribosomal subunit.</text>
</comment>
<dbReference type="KEGG" id="abra:BN85307090"/>
<dbReference type="InterPro" id="IPR046886">
    <property type="entry name" value="RsmE_MTase_dom"/>
</dbReference>
<dbReference type="Pfam" id="PF04452">
    <property type="entry name" value="Methyltrans_RNA"/>
    <property type="match status" value="1"/>
</dbReference>
<dbReference type="AlphaFoldDB" id="U4KN98"/>
<evidence type="ECO:0000256" key="4">
    <source>
        <dbReference type="ARBA" id="ARBA00013673"/>
    </source>
</evidence>
<dbReference type="EMBL" id="FO681348">
    <property type="protein sequence ID" value="CCV65730.1"/>
    <property type="molecule type" value="Genomic_DNA"/>
</dbReference>
<evidence type="ECO:0000256" key="7">
    <source>
        <dbReference type="ARBA" id="ARBA00022603"/>
    </source>
</evidence>
<dbReference type="CDD" id="cd18084">
    <property type="entry name" value="RsmE-like"/>
    <property type="match status" value="1"/>
</dbReference>
<comment type="catalytic activity">
    <reaction evidence="11 12">
        <text>uridine(1498) in 16S rRNA + S-adenosyl-L-methionine = N(3)-methyluridine(1498) in 16S rRNA + S-adenosyl-L-homocysteine + H(+)</text>
        <dbReference type="Rhea" id="RHEA:42920"/>
        <dbReference type="Rhea" id="RHEA-COMP:10283"/>
        <dbReference type="Rhea" id="RHEA-COMP:10284"/>
        <dbReference type="ChEBI" id="CHEBI:15378"/>
        <dbReference type="ChEBI" id="CHEBI:57856"/>
        <dbReference type="ChEBI" id="CHEBI:59789"/>
        <dbReference type="ChEBI" id="CHEBI:65315"/>
        <dbReference type="ChEBI" id="CHEBI:74502"/>
        <dbReference type="EC" id="2.1.1.193"/>
    </reaction>
</comment>
<dbReference type="GO" id="GO:0070475">
    <property type="term" value="P:rRNA base methylation"/>
    <property type="evidence" value="ECO:0007669"/>
    <property type="project" value="TreeGrafter"/>
</dbReference>
<dbReference type="HOGENOM" id="CLU_067442_3_0_14"/>
<dbReference type="InterPro" id="IPR029026">
    <property type="entry name" value="tRNA_m1G_MTases_N"/>
</dbReference>
<evidence type="ECO:0000256" key="5">
    <source>
        <dbReference type="ARBA" id="ARBA00022490"/>
    </source>
</evidence>
<sequence length="233" mass="26411">MQRYFLESQENVITAENAYHIKTVMRMKKGDHIEVCYPNKRCYIAALTQVADVIQFQEIKEIISQNKLPEVVLIQGLPKSDKAEITTKYATQFGVSSIIFTEMTYSIAKMDPKKDDKKVDRLQKIAIESARLAHRNDYPVITYQKSISKISYEDAIILLAYEQEKTTTIKEVLGYSQSDKKIILIVGPEGGISPVELDFFTKLGAKSISLGKRILQTEIAAIYALSVIDSIYE</sequence>
<evidence type="ECO:0000259" key="13">
    <source>
        <dbReference type="Pfam" id="PF04452"/>
    </source>
</evidence>
<comment type="subcellular location">
    <subcellularLocation>
        <location evidence="1 12">Cytoplasm</location>
    </subcellularLocation>
</comment>
<dbReference type="PANTHER" id="PTHR30027:SF3">
    <property type="entry name" value="16S RRNA (URACIL(1498)-N(3))-METHYLTRANSFERASE"/>
    <property type="match status" value="1"/>
</dbReference>
<evidence type="ECO:0000256" key="2">
    <source>
        <dbReference type="ARBA" id="ARBA00005528"/>
    </source>
</evidence>
<feature type="domain" description="Ribosomal RNA small subunit methyltransferase E methyltransferase" evidence="13">
    <location>
        <begin position="67"/>
        <end position="228"/>
    </location>
</feature>
<keyword evidence="7 12" id="KW-0489">Methyltransferase</keyword>
<dbReference type="Pfam" id="PF20260">
    <property type="entry name" value="PUA_4"/>
    <property type="match status" value="1"/>
</dbReference>
<dbReference type="RefSeq" id="WP_030004590.1">
    <property type="nucleotide sequence ID" value="NC_022549.1"/>
</dbReference>
<gene>
    <name evidence="15" type="primary">rsmE</name>
    <name evidence="15" type="ORF">BN85307090</name>
</gene>
<proteinExistence type="inferred from homology"/>
<dbReference type="Gene3D" id="3.40.1280.10">
    <property type="match status" value="1"/>
</dbReference>
<evidence type="ECO:0000313" key="16">
    <source>
        <dbReference type="Proteomes" id="UP000032737"/>
    </source>
</evidence>
<keyword evidence="16" id="KW-1185">Reference proteome</keyword>
<dbReference type="PIRSF" id="PIRSF015601">
    <property type="entry name" value="MTase_slr0722"/>
    <property type="match status" value="1"/>
</dbReference>
<keyword evidence="8 12" id="KW-0808">Transferase</keyword>
<organism evidence="15 16">
    <name type="scientific">Acholeplasma brassicae</name>
    <dbReference type="NCBI Taxonomy" id="61635"/>
    <lineage>
        <taxon>Bacteria</taxon>
        <taxon>Bacillati</taxon>
        <taxon>Mycoplasmatota</taxon>
        <taxon>Mollicutes</taxon>
        <taxon>Acholeplasmatales</taxon>
        <taxon>Acholeplasmataceae</taxon>
        <taxon>Acholeplasma</taxon>
    </lineage>
</organism>
<dbReference type="Proteomes" id="UP000032737">
    <property type="component" value="Chromosome"/>
</dbReference>
<evidence type="ECO:0000256" key="1">
    <source>
        <dbReference type="ARBA" id="ARBA00004496"/>
    </source>
</evidence>
<dbReference type="SUPFAM" id="SSF75217">
    <property type="entry name" value="alpha/beta knot"/>
    <property type="match status" value="1"/>
</dbReference>
<dbReference type="GO" id="GO:0005737">
    <property type="term" value="C:cytoplasm"/>
    <property type="evidence" value="ECO:0007669"/>
    <property type="project" value="UniProtKB-SubCell"/>
</dbReference>
<evidence type="ECO:0000256" key="8">
    <source>
        <dbReference type="ARBA" id="ARBA00022679"/>
    </source>
</evidence>
<dbReference type="EC" id="2.1.1.193" evidence="3 12"/>
<dbReference type="NCBIfam" id="TIGR00046">
    <property type="entry name" value="RsmE family RNA methyltransferase"/>
    <property type="match status" value="1"/>
</dbReference>
<feature type="domain" description="Ribosomal RNA small subunit methyltransferase E PUA-like" evidence="14">
    <location>
        <begin position="13"/>
        <end position="48"/>
    </location>
</feature>
<dbReference type="InterPro" id="IPR046887">
    <property type="entry name" value="RsmE_PUA-like"/>
</dbReference>
<dbReference type="Gene3D" id="2.40.240.20">
    <property type="entry name" value="Hypothetical PUA domain-like, domain 1"/>
    <property type="match status" value="1"/>
</dbReference>
<keyword evidence="9 12" id="KW-0949">S-adenosyl-L-methionine</keyword>
<name>U4KN98_9MOLU</name>
<dbReference type="InterPro" id="IPR006700">
    <property type="entry name" value="RsmE"/>
</dbReference>
<evidence type="ECO:0000313" key="15">
    <source>
        <dbReference type="EMBL" id="CCV65730.1"/>
    </source>
</evidence>
<keyword evidence="6 12" id="KW-0698">rRNA processing</keyword>
<dbReference type="GO" id="GO:0070042">
    <property type="term" value="F:rRNA (uridine-N3-)-methyltransferase activity"/>
    <property type="evidence" value="ECO:0007669"/>
    <property type="project" value="TreeGrafter"/>
</dbReference>
<dbReference type="OrthoDB" id="9815641at2"/>
<dbReference type="InterPro" id="IPR029028">
    <property type="entry name" value="Alpha/beta_knot_MTases"/>
</dbReference>
<accession>U4KN98</accession>